<reference evidence="1 2" key="1">
    <citation type="submission" date="2019-07" db="EMBL/GenBank/DDBJ databases">
        <title>Whole genome shotgun sequence of Brevifollis gellanilyticus NBRC 108608.</title>
        <authorList>
            <person name="Hosoyama A."/>
            <person name="Uohara A."/>
            <person name="Ohji S."/>
            <person name="Ichikawa N."/>
        </authorList>
    </citation>
    <scope>NUCLEOTIDE SEQUENCE [LARGE SCALE GENOMIC DNA]</scope>
    <source>
        <strain evidence="1 2">NBRC 108608</strain>
    </source>
</reference>
<dbReference type="SUPFAM" id="SSF48371">
    <property type="entry name" value="ARM repeat"/>
    <property type="match status" value="1"/>
</dbReference>
<proteinExistence type="predicted"/>
<dbReference type="AlphaFoldDB" id="A0A512MBZ3"/>
<dbReference type="EMBL" id="BKAG01000027">
    <property type="protein sequence ID" value="GEP44232.1"/>
    <property type="molecule type" value="Genomic_DNA"/>
</dbReference>
<keyword evidence="2" id="KW-1185">Reference proteome</keyword>
<evidence type="ECO:0000313" key="1">
    <source>
        <dbReference type="EMBL" id="GEP44232.1"/>
    </source>
</evidence>
<protein>
    <submittedName>
        <fullName evidence="1">Uncharacterized protein</fullName>
    </submittedName>
</protein>
<comment type="caution">
    <text evidence="1">The sequence shown here is derived from an EMBL/GenBank/DDBJ whole genome shotgun (WGS) entry which is preliminary data.</text>
</comment>
<accession>A0A512MBZ3</accession>
<dbReference type="InterPro" id="IPR016024">
    <property type="entry name" value="ARM-type_fold"/>
</dbReference>
<dbReference type="Proteomes" id="UP000321577">
    <property type="component" value="Unassembled WGS sequence"/>
</dbReference>
<dbReference type="RefSeq" id="WP_146851990.1">
    <property type="nucleotide sequence ID" value="NZ_BKAG01000027.1"/>
</dbReference>
<sequence>MLNQPSDTSPSSLKEPLEDILFKLRFHAVLDCWFEALKPLLKQLIPYLHTDPRCRGVLLEMLELYEYDSSFPHEVADLLLDHFPEDPGVRRFMQIFGLSSYGDDGMVSQSVHKLCYRRQIDPAFWLAQAVHGSLGRYWPSRRSGCTGKDHTSICEDIVDHQLAKGESRLFPVWVARTSCWNTIDRRDSWSDKLEVFDLKKGWRDYRDAVPPESSSNLVNEPTWLSGNSRRARPESEESLSLAQIFESVITKVAPELEPLLVLAQVDRSPQTRDYLLDEWQKLDSKSQSRRLLTLFLAWKFADDPVVAPALSGANELSAYRDGIDPLQIHLADPDFSKCSQDDALWEPLMQSLHHARGNKLYRFLNTIGRLILRFGRQERARDELIKRLKASGEPYLANAALKEYDGHWEVDVAVLSLEALALCWPDHPETREMVETAVYSPVERIQDIAACLLGRIYRGDGWADALLRSALMESSDFLAEYLVRNLGREEVVDEAFALMERLPDQWEHSHLYESAPQCVIAFFGPRYDLLERLAALMKRTPHKEMKESIADLLITYSSQCEQGGLVSPWEECRLRAIRAQHPDVSQYEFVPLLKKMALNDPVMEVRLAALGKLLTKDEAKVFAAEVVVELVMEGEFRATELLCSAKAGDENLAAWLTSFAPGSPFCGPCEELFHLLKTYFLRTKATRDYMRGMLRKDLAAKELNAHLWLLTVDLGDIEFLCLEFDRWIHEKRLRFYILARLMDGYMKTMSRLERVNTIERLVTGRDFAGRHHLVTALLMMLQPLRVETRDELSDSDLARVEALIDDLLTRAPLAIRLGLHRVIERRATRQDSERWWAFYLNSLFPMLAEVDKEAEKTAHTSR</sequence>
<evidence type="ECO:0000313" key="2">
    <source>
        <dbReference type="Proteomes" id="UP000321577"/>
    </source>
</evidence>
<gene>
    <name evidence="1" type="ORF">BGE01nite_35230</name>
</gene>
<organism evidence="1 2">
    <name type="scientific">Brevifollis gellanilyticus</name>
    <dbReference type="NCBI Taxonomy" id="748831"/>
    <lineage>
        <taxon>Bacteria</taxon>
        <taxon>Pseudomonadati</taxon>
        <taxon>Verrucomicrobiota</taxon>
        <taxon>Verrucomicrobiia</taxon>
        <taxon>Verrucomicrobiales</taxon>
        <taxon>Verrucomicrobiaceae</taxon>
    </lineage>
</organism>
<name>A0A512MBZ3_9BACT</name>